<comment type="catalytic activity">
    <reaction evidence="5">
        <text>cytidine(32) in tRNA + S-adenosyl-L-methionine = 2'-O-methylcytidine(32) in tRNA + S-adenosyl-L-homocysteine + H(+)</text>
        <dbReference type="Rhea" id="RHEA:42932"/>
        <dbReference type="Rhea" id="RHEA-COMP:10288"/>
        <dbReference type="Rhea" id="RHEA-COMP:10289"/>
        <dbReference type="ChEBI" id="CHEBI:15378"/>
        <dbReference type="ChEBI" id="CHEBI:57856"/>
        <dbReference type="ChEBI" id="CHEBI:59789"/>
        <dbReference type="ChEBI" id="CHEBI:74495"/>
        <dbReference type="ChEBI" id="CHEBI:82748"/>
        <dbReference type="EC" id="2.1.1.200"/>
    </reaction>
</comment>
<keyword evidence="3" id="KW-0808">Transferase</keyword>
<dbReference type="PANTHER" id="PTHR42786">
    <property type="entry name" value="TRNA/RRNA METHYLTRANSFERASE"/>
    <property type="match status" value="1"/>
</dbReference>
<dbReference type="RefSeq" id="WP_051610482.1">
    <property type="nucleotide sequence ID" value="NZ_BSOR01000038.1"/>
</dbReference>
<comment type="similarity">
    <text evidence="1">Belongs to the class IV-like SAM-binding methyltransferase superfamily. RNA methyltransferase TrmH family.</text>
</comment>
<sequence>MFPNIRIILVETYHPGNIGSVARAMKTMGLSQLYLVNPASFPHPEATQLAAGAEDLLSQAVVCNSLEEAVKDCALVIGASARLRQLALTNFTPRQAAEALQIESQKGEVALVFGRERSGLHNDELNYCTHQVSIDGNPNYSILNIAQAVQILCYEIFNAKQLTTLTSTHLNSKPSRKKTSQLPTLEAIQDFEAHLEKALAASGFLNGASDRALKELQNFFRRTHPSQHELGILRSLISRLEKQGHFYYQHANKTNQDTH</sequence>
<dbReference type="InterPro" id="IPR001537">
    <property type="entry name" value="SpoU_MeTrfase"/>
</dbReference>
<keyword evidence="8" id="KW-1185">Reference proteome</keyword>
<reference evidence="8" key="1">
    <citation type="journal article" date="2019" name="Int. J. Syst. Evol. Microbiol.">
        <title>The Global Catalogue of Microorganisms (GCM) 10K type strain sequencing project: providing services to taxonomists for standard genome sequencing and annotation.</title>
        <authorList>
            <consortium name="The Broad Institute Genomics Platform"/>
            <consortium name="The Broad Institute Genome Sequencing Center for Infectious Disease"/>
            <person name="Wu L."/>
            <person name="Ma J."/>
        </authorList>
    </citation>
    <scope>NUCLEOTIDE SEQUENCE [LARGE SCALE GENOMIC DNA]</scope>
    <source>
        <strain evidence="8">NBRC 100033</strain>
    </source>
</reference>
<gene>
    <name evidence="7" type="primary">trmJ_1</name>
    <name evidence="5" type="synonym">trmJ</name>
    <name evidence="7" type="ORF">GCM10007878_22230</name>
</gene>
<dbReference type="Pfam" id="PF00588">
    <property type="entry name" value="SpoU_methylase"/>
    <property type="match status" value="1"/>
</dbReference>
<dbReference type="InterPro" id="IPR029026">
    <property type="entry name" value="tRNA_m1G_MTases_N"/>
</dbReference>
<evidence type="ECO:0000256" key="3">
    <source>
        <dbReference type="ARBA" id="ARBA00022679"/>
    </source>
</evidence>
<dbReference type="CDD" id="cd18093">
    <property type="entry name" value="SpoU-like_TrmJ"/>
    <property type="match status" value="1"/>
</dbReference>
<evidence type="ECO:0000313" key="8">
    <source>
        <dbReference type="Proteomes" id="UP001156682"/>
    </source>
</evidence>
<evidence type="ECO:0000256" key="4">
    <source>
        <dbReference type="ARBA" id="ARBA00022691"/>
    </source>
</evidence>
<protein>
    <recommendedName>
        <fullName evidence="5">tRNA (cytidine/uridine-2'-O-)-methyltransferase TrmJ</fullName>
        <ecNumber evidence="5">2.1.1.200</ecNumber>
    </recommendedName>
    <alternativeName>
        <fullName evidence="5">tRNA (cytidine(32)/uridine(32)-2'-O)-methyltransferase</fullName>
    </alternativeName>
    <alternativeName>
        <fullName evidence="5">tRNA Cm32/Um32 methyltransferase</fullName>
    </alternativeName>
</protein>
<dbReference type="InterPro" id="IPR004384">
    <property type="entry name" value="RNA_MeTrfase_TrmJ/LasT"/>
</dbReference>
<evidence type="ECO:0000256" key="5">
    <source>
        <dbReference type="RuleBase" id="RU362024"/>
    </source>
</evidence>
<keyword evidence="5" id="KW-0819">tRNA processing</keyword>
<dbReference type="EC" id="2.1.1.200" evidence="5"/>
<comment type="function">
    <text evidence="5">Catalyzes the formation of 2'O-methylated cytidine (Cm32) or 2'O-methylated uridine (Um32) at position 32 in tRNA.</text>
</comment>
<feature type="domain" description="tRNA/rRNA methyltransferase SpoU type" evidence="6">
    <location>
        <begin position="5"/>
        <end position="154"/>
    </location>
</feature>
<dbReference type="EMBL" id="BSOR01000038">
    <property type="protein sequence ID" value="GLR64785.1"/>
    <property type="molecule type" value="Genomic_DNA"/>
</dbReference>
<dbReference type="PIRSF" id="PIRSF004808">
    <property type="entry name" value="LasT"/>
    <property type="match status" value="1"/>
</dbReference>
<evidence type="ECO:0000259" key="6">
    <source>
        <dbReference type="Pfam" id="PF00588"/>
    </source>
</evidence>
<dbReference type="Gene3D" id="1.10.8.590">
    <property type="match status" value="1"/>
</dbReference>
<dbReference type="Proteomes" id="UP001156682">
    <property type="component" value="Unassembled WGS sequence"/>
</dbReference>
<comment type="caution">
    <text evidence="7">The sequence shown here is derived from an EMBL/GenBank/DDBJ whole genome shotgun (WGS) entry which is preliminary data.</text>
</comment>
<dbReference type="Gene3D" id="3.40.1280.10">
    <property type="match status" value="1"/>
</dbReference>
<evidence type="ECO:0000256" key="2">
    <source>
        <dbReference type="ARBA" id="ARBA00022603"/>
    </source>
</evidence>
<dbReference type="InterPro" id="IPR029028">
    <property type="entry name" value="Alpha/beta_knot_MTases"/>
</dbReference>
<evidence type="ECO:0000313" key="7">
    <source>
        <dbReference type="EMBL" id="GLR64785.1"/>
    </source>
</evidence>
<keyword evidence="4 5" id="KW-0949">S-adenosyl-L-methionine</keyword>
<proteinExistence type="inferred from homology"/>
<comment type="subunit">
    <text evidence="5">Homodimer.</text>
</comment>
<name>A0ABQ6A0I7_9GAMM</name>
<organism evidence="7 8">
    <name type="scientific">Marinospirillum insulare</name>
    <dbReference type="NCBI Taxonomy" id="217169"/>
    <lineage>
        <taxon>Bacteria</taxon>
        <taxon>Pseudomonadati</taxon>
        <taxon>Pseudomonadota</taxon>
        <taxon>Gammaproteobacteria</taxon>
        <taxon>Oceanospirillales</taxon>
        <taxon>Oceanospirillaceae</taxon>
        <taxon>Marinospirillum</taxon>
    </lineage>
</organism>
<dbReference type="SUPFAM" id="SSF75217">
    <property type="entry name" value="alpha/beta knot"/>
    <property type="match status" value="1"/>
</dbReference>
<comment type="subcellular location">
    <subcellularLocation>
        <location evidence="5">Cytoplasm</location>
    </subcellularLocation>
</comment>
<dbReference type="NCBIfam" id="TIGR00050">
    <property type="entry name" value="rRNA_methyl_1"/>
    <property type="match status" value="1"/>
</dbReference>
<comment type="catalytic activity">
    <reaction evidence="5">
        <text>uridine(32) in tRNA + S-adenosyl-L-methionine = 2'-O-methyluridine(32) in tRNA + S-adenosyl-L-homocysteine + H(+)</text>
        <dbReference type="Rhea" id="RHEA:42936"/>
        <dbReference type="Rhea" id="RHEA-COMP:10107"/>
        <dbReference type="Rhea" id="RHEA-COMP:10290"/>
        <dbReference type="ChEBI" id="CHEBI:15378"/>
        <dbReference type="ChEBI" id="CHEBI:57856"/>
        <dbReference type="ChEBI" id="CHEBI:59789"/>
        <dbReference type="ChEBI" id="CHEBI:65315"/>
        <dbReference type="ChEBI" id="CHEBI:74478"/>
        <dbReference type="EC" id="2.1.1.200"/>
    </reaction>
</comment>
<evidence type="ECO:0000256" key="1">
    <source>
        <dbReference type="ARBA" id="ARBA00007228"/>
    </source>
</evidence>
<keyword evidence="2 5" id="KW-0489">Methyltransferase</keyword>
<keyword evidence="5" id="KW-0963">Cytoplasm</keyword>
<dbReference type="PANTHER" id="PTHR42786:SF2">
    <property type="entry name" value="TRNA (CYTIDINE_URIDINE-2'-O-)-METHYLTRANSFERASE TRMJ"/>
    <property type="match status" value="1"/>
</dbReference>
<accession>A0ABQ6A0I7</accession>